<protein>
    <submittedName>
        <fullName evidence="2">Uncharacterized protein</fullName>
    </submittedName>
</protein>
<dbReference type="EMBL" id="JAVRRF010000009">
    <property type="protein sequence ID" value="KAK5061772.1"/>
    <property type="molecule type" value="Genomic_DNA"/>
</dbReference>
<keyword evidence="1" id="KW-0732">Signal</keyword>
<proteinExistence type="predicted"/>
<accession>A0ABR0JEJ0</accession>
<sequence>MVAITLLLLSFLLSGNHVVSSIIFILVPQEQLRWAGIHPPIGGLGDYHCSRDLRVTINRRRMSKPQNAILRRLKKHKSHPLKKVYNHKQDAIIALNDVIVSDESWTWPKFVDQSAAKTRREAMRAVILN</sequence>
<evidence type="ECO:0000313" key="2">
    <source>
        <dbReference type="EMBL" id="KAK5061772.1"/>
    </source>
</evidence>
<feature type="signal peptide" evidence="1">
    <location>
        <begin position="1"/>
        <end position="21"/>
    </location>
</feature>
<organism evidence="2 3">
    <name type="scientific">Exophiala sideris</name>
    <dbReference type="NCBI Taxonomy" id="1016849"/>
    <lineage>
        <taxon>Eukaryota</taxon>
        <taxon>Fungi</taxon>
        <taxon>Dikarya</taxon>
        <taxon>Ascomycota</taxon>
        <taxon>Pezizomycotina</taxon>
        <taxon>Eurotiomycetes</taxon>
        <taxon>Chaetothyriomycetidae</taxon>
        <taxon>Chaetothyriales</taxon>
        <taxon>Herpotrichiellaceae</taxon>
        <taxon>Exophiala</taxon>
    </lineage>
</organism>
<reference evidence="2 3" key="1">
    <citation type="submission" date="2023-08" db="EMBL/GenBank/DDBJ databases">
        <title>Black Yeasts Isolated from many extreme environments.</title>
        <authorList>
            <person name="Coleine C."/>
            <person name="Stajich J.E."/>
            <person name="Selbmann L."/>
        </authorList>
    </citation>
    <scope>NUCLEOTIDE SEQUENCE [LARGE SCALE GENOMIC DNA]</scope>
    <source>
        <strain evidence="2 3">CCFEE 6328</strain>
    </source>
</reference>
<evidence type="ECO:0000256" key="1">
    <source>
        <dbReference type="SAM" id="SignalP"/>
    </source>
</evidence>
<comment type="caution">
    <text evidence="2">The sequence shown here is derived from an EMBL/GenBank/DDBJ whole genome shotgun (WGS) entry which is preliminary data.</text>
</comment>
<gene>
    <name evidence="2" type="ORF">LTR69_004955</name>
</gene>
<dbReference type="Proteomes" id="UP001345691">
    <property type="component" value="Unassembled WGS sequence"/>
</dbReference>
<evidence type="ECO:0000313" key="3">
    <source>
        <dbReference type="Proteomes" id="UP001345691"/>
    </source>
</evidence>
<feature type="chain" id="PRO_5045121710" evidence="1">
    <location>
        <begin position="22"/>
        <end position="129"/>
    </location>
</feature>
<keyword evidence="3" id="KW-1185">Reference proteome</keyword>
<name>A0ABR0JEJ0_9EURO</name>